<dbReference type="KEGG" id="dcb:C3Y92_16065"/>
<dbReference type="InterPro" id="IPR036597">
    <property type="entry name" value="Fido-like_dom_sf"/>
</dbReference>
<protein>
    <submittedName>
        <fullName evidence="6">Cell filamentation protein Fic</fullName>
    </submittedName>
</protein>
<dbReference type="Gene3D" id="1.10.3290.10">
    <property type="entry name" value="Fido-like domain"/>
    <property type="match status" value="1"/>
</dbReference>
<reference evidence="6 7" key="1">
    <citation type="submission" date="2018-02" db="EMBL/GenBank/DDBJ databases">
        <title>Genome sequence of Desulfovibrio carbinolicus DSM 3852.</title>
        <authorList>
            <person name="Wilbanks E."/>
            <person name="Skennerton C.T."/>
            <person name="Orphan V.J."/>
        </authorList>
    </citation>
    <scope>NUCLEOTIDE SEQUENCE [LARGE SCALE GENOMIC DNA]</scope>
    <source>
        <strain evidence="6 7">DSM 3852</strain>
    </source>
</reference>
<evidence type="ECO:0000259" key="5">
    <source>
        <dbReference type="PROSITE" id="PS51459"/>
    </source>
</evidence>
<dbReference type="GO" id="GO:0005524">
    <property type="term" value="F:ATP binding"/>
    <property type="evidence" value="ECO:0007669"/>
    <property type="project" value="UniProtKB-KW"/>
</dbReference>
<keyword evidence="7" id="KW-1185">Reference proteome</keyword>
<dbReference type="PANTHER" id="PTHR13504:SF38">
    <property type="entry name" value="FIDO DOMAIN-CONTAINING PROTEIN"/>
    <property type="match status" value="1"/>
</dbReference>
<keyword evidence="1" id="KW-0067">ATP-binding</keyword>
<keyword evidence="4" id="KW-1133">Transmembrane helix</keyword>
<feature type="binding site" evidence="1">
    <location>
        <position position="225"/>
    </location>
    <ligand>
        <name>ATP</name>
        <dbReference type="ChEBI" id="CHEBI:30616"/>
    </ligand>
</feature>
<feature type="binding site" evidence="1">
    <location>
        <position position="267"/>
    </location>
    <ligand>
        <name>ATP</name>
        <dbReference type="ChEBI" id="CHEBI:30616"/>
    </ligand>
</feature>
<dbReference type="InterPro" id="IPR003812">
    <property type="entry name" value="Fido"/>
</dbReference>
<dbReference type="Pfam" id="PF02661">
    <property type="entry name" value="Fic"/>
    <property type="match status" value="1"/>
</dbReference>
<evidence type="ECO:0000256" key="3">
    <source>
        <dbReference type="PIRSR" id="PIRSR640198-2"/>
    </source>
</evidence>
<evidence type="ECO:0000256" key="4">
    <source>
        <dbReference type="SAM" id="Phobius"/>
    </source>
</evidence>
<feature type="domain" description="Fido" evidence="5">
    <location>
        <begin position="138"/>
        <end position="289"/>
    </location>
</feature>
<dbReference type="PANTHER" id="PTHR13504">
    <property type="entry name" value="FIDO DOMAIN-CONTAINING PROTEIN DDB_G0283145"/>
    <property type="match status" value="1"/>
</dbReference>
<dbReference type="SUPFAM" id="SSF140931">
    <property type="entry name" value="Fic-like"/>
    <property type="match status" value="1"/>
</dbReference>
<evidence type="ECO:0000313" key="7">
    <source>
        <dbReference type="Proteomes" id="UP000293296"/>
    </source>
</evidence>
<proteinExistence type="predicted"/>
<feature type="transmembrane region" description="Helical" evidence="4">
    <location>
        <begin position="237"/>
        <end position="260"/>
    </location>
</feature>
<feature type="binding site" evidence="3">
    <location>
        <begin position="267"/>
        <end position="268"/>
    </location>
    <ligand>
        <name>ATP</name>
        <dbReference type="ChEBI" id="CHEBI:30616"/>
    </ligand>
</feature>
<feature type="binding site" evidence="1">
    <location>
        <begin position="230"/>
        <end position="236"/>
    </location>
    <ligand>
        <name>ATP</name>
        <dbReference type="ChEBI" id="CHEBI:30616"/>
    </ligand>
</feature>
<keyword evidence="4" id="KW-0812">Transmembrane</keyword>
<accession>A0A4P6HN45</accession>
<dbReference type="Pfam" id="PF13784">
    <property type="entry name" value="Fic_N"/>
    <property type="match status" value="1"/>
</dbReference>
<dbReference type="InterPro" id="IPR040198">
    <property type="entry name" value="Fido_containing"/>
</dbReference>
<dbReference type="PIRSF" id="PIRSF038925">
    <property type="entry name" value="AMP-prot_trans"/>
    <property type="match status" value="1"/>
</dbReference>
<organism evidence="6 7">
    <name type="scientific">Solidesulfovibrio carbinolicus</name>
    <dbReference type="NCBI Taxonomy" id="296842"/>
    <lineage>
        <taxon>Bacteria</taxon>
        <taxon>Pseudomonadati</taxon>
        <taxon>Thermodesulfobacteriota</taxon>
        <taxon>Desulfovibrionia</taxon>
        <taxon>Desulfovibrionales</taxon>
        <taxon>Desulfovibrionaceae</taxon>
        <taxon>Solidesulfovibrio</taxon>
    </lineage>
</organism>
<dbReference type="EMBL" id="CP026538">
    <property type="protein sequence ID" value="QAZ68663.1"/>
    <property type="molecule type" value="Genomic_DNA"/>
</dbReference>
<dbReference type="Proteomes" id="UP000293296">
    <property type="component" value="Chromosome"/>
</dbReference>
<evidence type="ECO:0000313" key="6">
    <source>
        <dbReference type="EMBL" id="QAZ68663.1"/>
    </source>
</evidence>
<dbReference type="AlphaFoldDB" id="A0A4P6HN45"/>
<dbReference type="InterPro" id="IPR025758">
    <property type="entry name" value="Fic/DOC_N"/>
</dbReference>
<feature type="active site" evidence="2">
    <location>
        <position position="225"/>
    </location>
</feature>
<evidence type="ECO:0000256" key="2">
    <source>
        <dbReference type="PIRSR" id="PIRSR640198-1"/>
    </source>
</evidence>
<evidence type="ECO:0000256" key="1">
    <source>
        <dbReference type="PIRSR" id="PIRSR038925-1"/>
    </source>
</evidence>
<keyword evidence="4" id="KW-0472">Membrane</keyword>
<sequence length="396" mass="43436">MRPEAFTSQASGQVMRVGQGEAAYHAFVPTPLPPAFGLDPELILTLSDADRALGELAGLGRAIANPSLLVRPFMRQEAVLSSRIEGTQADLADLYGYEAGQLLLPGVRPRKQASDVREVFNYVQAMEYGLERLETLPLSLRLIREVHARLMTGVRGDTATPGEFRRSQNWIGPPGCLLATASYVPPPVPEMTEALAAFEKYLHEGNAYPPLVRLACIHYQFEAIHPFIDGNGRVGRLLVPLLMVSWGLLPHPLLYLSVYFERRREDYYRLLMAVSTHGDWRAWIAFFLHGVADQARDAVARAKRLQDLQAGWRDTLQKERASALVLRLADALFDQPILTIPVAAEVLGTSYPSAKAAVAKLEAIGALRQVTAEGTAKTYAATGILDIVAGDNKSAN</sequence>
<dbReference type="RefSeq" id="WP_129354317.1">
    <property type="nucleotide sequence ID" value="NZ_CP026538.1"/>
</dbReference>
<feature type="binding site" evidence="1">
    <location>
        <position position="85"/>
    </location>
    <ligand>
        <name>ATP</name>
        <dbReference type="ChEBI" id="CHEBI:30616"/>
    </ligand>
</feature>
<dbReference type="InterPro" id="IPR026287">
    <property type="entry name" value="SoFic-like"/>
</dbReference>
<name>A0A4P6HN45_9BACT</name>
<keyword evidence="1" id="KW-0547">Nucleotide-binding</keyword>
<feature type="binding site" evidence="3">
    <location>
        <begin position="229"/>
        <end position="236"/>
    </location>
    <ligand>
        <name>ATP</name>
        <dbReference type="ChEBI" id="CHEBI:30616"/>
    </ligand>
</feature>
<gene>
    <name evidence="6" type="ORF">C3Y92_16065</name>
</gene>
<dbReference type="OrthoDB" id="9813719at2"/>
<dbReference type="PROSITE" id="PS51459">
    <property type="entry name" value="FIDO"/>
    <property type="match status" value="1"/>
</dbReference>